<comment type="caution">
    <text evidence="3">The sequence shown here is derived from an EMBL/GenBank/DDBJ whole genome shotgun (WGS) entry which is preliminary data.</text>
</comment>
<feature type="domain" description="Tyrosine specific protein phosphatases" evidence="2">
    <location>
        <begin position="106"/>
        <end position="167"/>
    </location>
</feature>
<dbReference type="RefSeq" id="WP_208727204.1">
    <property type="nucleotide sequence ID" value="NZ_BJLF01000017.1"/>
</dbReference>
<dbReference type="PANTHER" id="PTHR10159">
    <property type="entry name" value="DUAL SPECIFICITY PROTEIN PHOSPHATASE"/>
    <property type="match status" value="1"/>
</dbReference>
<dbReference type="SMART" id="SM00195">
    <property type="entry name" value="DSPc"/>
    <property type="match status" value="1"/>
</dbReference>
<dbReference type="PANTHER" id="PTHR10159:SF519">
    <property type="entry name" value="DUAL SPECIFICITY PROTEIN PHOSPHATASE MPK3"/>
    <property type="match status" value="1"/>
</dbReference>
<proteinExistence type="predicted"/>
<dbReference type="Proteomes" id="UP000318717">
    <property type="component" value="Unassembled WGS sequence"/>
</dbReference>
<name>A0A4Y3HYG4_9VIBR</name>
<dbReference type="GO" id="GO:0005737">
    <property type="term" value="C:cytoplasm"/>
    <property type="evidence" value="ECO:0007669"/>
    <property type="project" value="TreeGrafter"/>
</dbReference>
<keyword evidence="4" id="KW-1185">Reference proteome</keyword>
<dbReference type="InterPro" id="IPR000387">
    <property type="entry name" value="Tyr_Pase_dom"/>
</dbReference>
<dbReference type="EMBL" id="BJLF01000017">
    <property type="protein sequence ID" value="GEA52219.1"/>
    <property type="molecule type" value="Genomic_DNA"/>
</dbReference>
<dbReference type="GO" id="GO:0004721">
    <property type="term" value="F:phosphoprotein phosphatase activity"/>
    <property type="evidence" value="ECO:0007669"/>
    <property type="project" value="UniProtKB-KW"/>
</dbReference>
<dbReference type="PROSITE" id="PS50056">
    <property type="entry name" value="TYR_PHOSPHATASE_2"/>
    <property type="match status" value="1"/>
</dbReference>
<dbReference type="AlphaFoldDB" id="A0A4Y3HYG4"/>
<organism evidence="3 4">
    <name type="scientific">Vibrio inusitatus NBRC 102082</name>
    <dbReference type="NCBI Taxonomy" id="1219070"/>
    <lineage>
        <taxon>Bacteria</taxon>
        <taxon>Pseudomonadati</taxon>
        <taxon>Pseudomonadota</taxon>
        <taxon>Gammaproteobacteria</taxon>
        <taxon>Vibrionales</taxon>
        <taxon>Vibrionaceae</taxon>
        <taxon>Vibrio</taxon>
    </lineage>
</organism>
<evidence type="ECO:0000313" key="4">
    <source>
        <dbReference type="Proteomes" id="UP000318717"/>
    </source>
</evidence>
<gene>
    <name evidence="3" type="ORF">VIN01S_30230</name>
</gene>
<protein>
    <submittedName>
        <fullName evidence="3">Protein phosphatase</fullName>
    </submittedName>
</protein>
<dbReference type="SUPFAM" id="SSF52799">
    <property type="entry name" value="(Phosphotyrosine protein) phosphatases II"/>
    <property type="match status" value="1"/>
</dbReference>
<dbReference type="InterPro" id="IPR020422">
    <property type="entry name" value="TYR_PHOSPHATASE_DUAL_dom"/>
</dbReference>
<keyword evidence="1" id="KW-0904">Protein phosphatase</keyword>
<reference evidence="3 4" key="1">
    <citation type="submission" date="2019-06" db="EMBL/GenBank/DDBJ databases">
        <title>Whole genome shotgun sequence of Vibrio inusitatus NBRC 102082.</title>
        <authorList>
            <person name="Hosoyama A."/>
            <person name="Uohara A."/>
            <person name="Ohji S."/>
            <person name="Ichikawa N."/>
        </authorList>
    </citation>
    <scope>NUCLEOTIDE SEQUENCE [LARGE SCALE GENOMIC DNA]</scope>
    <source>
        <strain evidence="3 4">NBRC 102082</strain>
    </source>
</reference>
<dbReference type="InterPro" id="IPR029021">
    <property type="entry name" value="Prot-tyrosine_phosphatase-like"/>
</dbReference>
<dbReference type="CDD" id="cd14498">
    <property type="entry name" value="DSP"/>
    <property type="match status" value="1"/>
</dbReference>
<keyword evidence="1" id="KW-0378">Hydrolase</keyword>
<sequence length="203" mass="22540">MIISPVYERDAAHLVASDIGPNGQHLYLGGYESARDQDLHKELGITTVVNCAVNLDINYVNDPYLEQEGAKLAAGCGGVRTYKMGLIDGPGNPHQMILAGYYLLDGAFNQVLPEKPSYPTREQGNVLIHCRGGRSRSVAIASLFMHRKQSALYPTLQSAIDVVRERRDLRSDEWFETPKPSLIEAIEKAKTMLEILDEHGFNN</sequence>
<evidence type="ECO:0000313" key="3">
    <source>
        <dbReference type="EMBL" id="GEA52219.1"/>
    </source>
</evidence>
<evidence type="ECO:0000259" key="2">
    <source>
        <dbReference type="PROSITE" id="PS50056"/>
    </source>
</evidence>
<accession>A0A4Y3HYG4</accession>
<evidence type="ECO:0000256" key="1">
    <source>
        <dbReference type="ARBA" id="ARBA00022912"/>
    </source>
</evidence>
<dbReference type="Gene3D" id="3.90.190.10">
    <property type="entry name" value="Protein tyrosine phosphatase superfamily"/>
    <property type="match status" value="1"/>
</dbReference>